<accession>X0TPI2</accession>
<evidence type="ECO:0000313" key="1">
    <source>
        <dbReference type="EMBL" id="GAF78015.1"/>
    </source>
</evidence>
<proteinExistence type="predicted"/>
<comment type="caution">
    <text evidence="1">The sequence shown here is derived from an EMBL/GenBank/DDBJ whole genome shotgun (WGS) entry which is preliminary data.</text>
</comment>
<organism evidence="1">
    <name type="scientific">marine sediment metagenome</name>
    <dbReference type="NCBI Taxonomy" id="412755"/>
    <lineage>
        <taxon>unclassified sequences</taxon>
        <taxon>metagenomes</taxon>
        <taxon>ecological metagenomes</taxon>
    </lineage>
</organism>
<gene>
    <name evidence="1" type="ORF">S01H1_11266</name>
</gene>
<name>X0TPI2_9ZZZZ</name>
<dbReference type="EMBL" id="BARS01005742">
    <property type="protein sequence ID" value="GAF78015.1"/>
    <property type="molecule type" value="Genomic_DNA"/>
</dbReference>
<dbReference type="AlphaFoldDB" id="X0TPI2"/>
<protein>
    <submittedName>
        <fullName evidence="1">Uncharacterized protein</fullName>
    </submittedName>
</protein>
<sequence>MDKSKLLPKTRELIARQEGILEGADKQRQNTAAQVFSYIIDHGEIIPEEECLNMLDNFLKNEQYNKIDISEIK</sequence>
<reference evidence="1" key="1">
    <citation type="journal article" date="2014" name="Front. Microbiol.">
        <title>High frequency of phylogenetically diverse reductive dehalogenase-homologous genes in deep subseafloor sedimentary metagenomes.</title>
        <authorList>
            <person name="Kawai M."/>
            <person name="Futagami T."/>
            <person name="Toyoda A."/>
            <person name="Takaki Y."/>
            <person name="Nishi S."/>
            <person name="Hori S."/>
            <person name="Arai W."/>
            <person name="Tsubouchi T."/>
            <person name="Morono Y."/>
            <person name="Uchiyama I."/>
            <person name="Ito T."/>
            <person name="Fujiyama A."/>
            <person name="Inagaki F."/>
            <person name="Takami H."/>
        </authorList>
    </citation>
    <scope>NUCLEOTIDE SEQUENCE</scope>
    <source>
        <strain evidence="1">Expedition CK06-06</strain>
    </source>
</reference>